<accession>A0A2P6MTG0</accession>
<gene>
    <name evidence="1" type="ORF">PROFUN_07395</name>
</gene>
<dbReference type="InParanoid" id="A0A2P6MTG0"/>
<evidence type="ECO:0000313" key="1">
    <source>
        <dbReference type="EMBL" id="PRP75002.1"/>
    </source>
</evidence>
<dbReference type="AlphaFoldDB" id="A0A2P6MTG0"/>
<dbReference type="EMBL" id="MDYQ01000421">
    <property type="protein sequence ID" value="PRP75002.1"/>
    <property type="molecule type" value="Genomic_DNA"/>
</dbReference>
<evidence type="ECO:0000313" key="2">
    <source>
        <dbReference type="Proteomes" id="UP000241769"/>
    </source>
</evidence>
<keyword evidence="2" id="KW-1185">Reference proteome</keyword>
<reference evidence="1 2" key="1">
    <citation type="journal article" date="2018" name="Genome Biol. Evol.">
        <title>Multiple Roots of Fruiting Body Formation in Amoebozoa.</title>
        <authorList>
            <person name="Hillmann F."/>
            <person name="Forbes G."/>
            <person name="Novohradska S."/>
            <person name="Ferling I."/>
            <person name="Riege K."/>
            <person name="Groth M."/>
            <person name="Westermann M."/>
            <person name="Marz M."/>
            <person name="Spaller T."/>
            <person name="Winckler T."/>
            <person name="Schaap P."/>
            <person name="Glockner G."/>
        </authorList>
    </citation>
    <scope>NUCLEOTIDE SEQUENCE [LARGE SCALE GENOMIC DNA]</scope>
    <source>
        <strain evidence="1 2">Jena</strain>
    </source>
</reference>
<dbReference type="Proteomes" id="UP000241769">
    <property type="component" value="Unassembled WGS sequence"/>
</dbReference>
<organism evidence="1 2">
    <name type="scientific">Planoprotostelium fungivorum</name>
    <dbReference type="NCBI Taxonomy" id="1890364"/>
    <lineage>
        <taxon>Eukaryota</taxon>
        <taxon>Amoebozoa</taxon>
        <taxon>Evosea</taxon>
        <taxon>Variosea</taxon>
        <taxon>Cavosteliida</taxon>
        <taxon>Cavosteliaceae</taxon>
        <taxon>Planoprotostelium</taxon>
    </lineage>
</organism>
<protein>
    <submittedName>
        <fullName evidence="1">Uncharacterized protein</fullName>
    </submittedName>
</protein>
<comment type="caution">
    <text evidence="1">The sequence shown here is derived from an EMBL/GenBank/DDBJ whole genome shotgun (WGS) entry which is preliminary data.</text>
</comment>
<sequence length="73" mass="8329">MAALQEEIVYRSLKSPASESFRRGCRVARGSAPTEKSQIVPRRQKVITVIWSHPGTLTGKIRRLYNRFNPTTE</sequence>
<proteinExistence type="predicted"/>
<name>A0A2P6MTG0_9EUKA</name>